<dbReference type="CDD" id="cd15918">
    <property type="entry name" value="7tmA_OR1_7-like"/>
    <property type="match status" value="1"/>
</dbReference>
<feature type="transmembrane region" description="Helical" evidence="10">
    <location>
        <begin position="139"/>
        <end position="157"/>
    </location>
</feature>
<reference evidence="12" key="3">
    <citation type="submission" date="2025-09" db="UniProtKB">
        <authorList>
            <consortium name="Ensembl"/>
        </authorList>
    </citation>
    <scope>IDENTIFICATION</scope>
    <source>
        <strain evidence="12">Glennie</strain>
    </source>
</reference>
<feature type="transmembrane region" description="Helical" evidence="10">
    <location>
        <begin position="196"/>
        <end position="225"/>
    </location>
</feature>
<keyword evidence="8" id="KW-0675">Receptor</keyword>
<dbReference type="Bgee" id="ENSOANG00000046107">
    <property type="expression patterns" value="Expressed in testis"/>
</dbReference>
<feature type="transmembrane region" description="Helical" evidence="10">
    <location>
        <begin position="58"/>
        <end position="80"/>
    </location>
</feature>
<dbReference type="InterPro" id="IPR017452">
    <property type="entry name" value="GPCR_Rhodpsn_7TM"/>
</dbReference>
<dbReference type="GeneTree" id="ENSGT00940000162014"/>
<evidence type="ECO:0000256" key="5">
    <source>
        <dbReference type="ARBA" id="ARBA00022989"/>
    </source>
</evidence>
<dbReference type="GO" id="GO:0050911">
    <property type="term" value="P:detection of chemical stimulus involved in sensory perception of smell"/>
    <property type="evidence" value="ECO:0000318"/>
    <property type="project" value="GO_Central"/>
</dbReference>
<sequence>MERGNHTSSEFLLLGFSGNSEQQQFTFGLFLWMYLTGLLGNLLIILTIRSVSHLHTPMYFFLSHLSFVDLCLTTTTVPKMLFNIQTRKKTISYAGCLSQMYFFIFLGLMDSFLLTVMAYDRYEAICHPLHYSLIMSPQLCVFLVAGAWFITFLHALLHTVLTAQLSFCGDNKIPHFYCDLTALLELSCSDTTTNEVVIFTVAGLLGIAPPMCILASYACIVSALLKLPSARSKRRAFSTCSSHFTVVTLFYGAGLGVHFHPTSSHSKYEDLVASVMYTVVTPMLNPLIYSLRNEDMKGALRKLFLGKHDL</sequence>
<feature type="domain" description="G-protein coupled receptors family 1 profile" evidence="11">
    <location>
        <begin position="40"/>
        <end position="289"/>
    </location>
</feature>
<gene>
    <name evidence="12" type="primary">LOC114806548</name>
</gene>
<dbReference type="AlphaFoldDB" id="A0A6I8N567"/>
<dbReference type="GO" id="GO:0004984">
    <property type="term" value="F:olfactory receptor activity"/>
    <property type="evidence" value="ECO:0000318"/>
    <property type="project" value="GO_Central"/>
</dbReference>
<dbReference type="OMA" id="EIMILIV"/>
<evidence type="ECO:0000256" key="1">
    <source>
        <dbReference type="ARBA" id="ARBA00004141"/>
    </source>
</evidence>
<dbReference type="PRINTS" id="PR00237">
    <property type="entry name" value="GPCRRHODOPSN"/>
</dbReference>
<evidence type="ECO:0000256" key="4">
    <source>
        <dbReference type="ARBA" id="ARBA00022725"/>
    </source>
</evidence>
<reference evidence="12" key="2">
    <citation type="submission" date="2025-08" db="UniProtKB">
        <authorList>
            <consortium name="Ensembl"/>
        </authorList>
    </citation>
    <scope>IDENTIFICATION</scope>
    <source>
        <strain evidence="12">Glennie</strain>
    </source>
</reference>
<dbReference type="SUPFAM" id="SSF81321">
    <property type="entry name" value="Family A G protein-coupled receptor-like"/>
    <property type="match status" value="1"/>
</dbReference>
<dbReference type="PANTHER" id="PTHR48001">
    <property type="entry name" value="OLFACTORY RECEPTOR"/>
    <property type="match status" value="1"/>
</dbReference>
<name>A0A6I8N567_ORNAN</name>
<dbReference type="Proteomes" id="UP000002279">
    <property type="component" value="Chromosome X1"/>
</dbReference>
<proteinExistence type="predicted"/>
<dbReference type="InParanoid" id="A0A6I8N567"/>
<dbReference type="GO" id="GO:0004930">
    <property type="term" value="F:G protein-coupled receptor activity"/>
    <property type="evidence" value="ECO:0007669"/>
    <property type="project" value="UniProtKB-KW"/>
</dbReference>
<keyword evidence="13" id="KW-1185">Reference proteome</keyword>
<keyword evidence="5 10" id="KW-1133">Transmembrane helix</keyword>
<dbReference type="InterPro" id="IPR000276">
    <property type="entry name" value="GPCR_Rhodpsn"/>
</dbReference>
<protein>
    <recommendedName>
        <fullName evidence="11">G-protein coupled receptors family 1 profile domain-containing protein</fullName>
    </recommendedName>
</protein>
<dbReference type="Gene3D" id="1.20.1070.10">
    <property type="entry name" value="Rhodopsin 7-helix transmembrane proteins"/>
    <property type="match status" value="1"/>
</dbReference>
<dbReference type="GO" id="GO:0005886">
    <property type="term" value="C:plasma membrane"/>
    <property type="evidence" value="ECO:0000318"/>
    <property type="project" value="GO_Central"/>
</dbReference>
<reference evidence="12 13" key="1">
    <citation type="journal article" date="2008" name="Nature">
        <title>Genome analysis of the platypus reveals unique signatures of evolution.</title>
        <authorList>
            <person name="Warren W.C."/>
            <person name="Hillier L.W."/>
            <person name="Marshall Graves J.A."/>
            <person name="Birney E."/>
            <person name="Ponting C.P."/>
            <person name="Grutzner F."/>
            <person name="Belov K."/>
            <person name="Miller W."/>
            <person name="Clarke L."/>
            <person name="Chinwalla A.T."/>
            <person name="Yang S.P."/>
            <person name="Heger A."/>
            <person name="Locke D.P."/>
            <person name="Miethke P."/>
            <person name="Waters P.D."/>
            <person name="Veyrunes F."/>
            <person name="Fulton L."/>
            <person name="Fulton B."/>
            <person name="Graves T."/>
            <person name="Wallis J."/>
            <person name="Puente X.S."/>
            <person name="Lopez-Otin C."/>
            <person name="Ordonez G.R."/>
            <person name="Eichler E.E."/>
            <person name="Chen L."/>
            <person name="Cheng Z."/>
            <person name="Deakin J.E."/>
            <person name="Alsop A."/>
            <person name="Thompson K."/>
            <person name="Kirby P."/>
            <person name="Papenfuss A.T."/>
            <person name="Wakefield M.J."/>
            <person name="Olender T."/>
            <person name="Lancet D."/>
            <person name="Huttley G.A."/>
            <person name="Smit A.F."/>
            <person name="Pask A."/>
            <person name="Temple-Smith P."/>
            <person name="Batzer M.A."/>
            <person name="Walker J.A."/>
            <person name="Konkel M.K."/>
            <person name="Harris R.S."/>
            <person name="Whittington C.M."/>
            <person name="Wong E.S."/>
            <person name="Gemmell N.J."/>
            <person name="Buschiazzo E."/>
            <person name="Vargas Jentzsch I.M."/>
            <person name="Merkel A."/>
            <person name="Schmitz J."/>
            <person name="Zemann A."/>
            <person name="Churakov G."/>
            <person name="Kriegs J.O."/>
            <person name="Brosius J."/>
            <person name="Murchison E.P."/>
            <person name="Sachidanandam R."/>
            <person name="Smith C."/>
            <person name="Hannon G.J."/>
            <person name="Tsend-Ayush E."/>
            <person name="McMillan D."/>
            <person name="Attenborough R."/>
            <person name="Rens W."/>
            <person name="Ferguson-Smith M."/>
            <person name="Lefevre C.M."/>
            <person name="Sharp J.A."/>
            <person name="Nicholas K.R."/>
            <person name="Ray D.A."/>
            <person name="Kube M."/>
            <person name="Reinhardt R."/>
            <person name="Pringle T.H."/>
            <person name="Taylor J."/>
            <person name="Jones R.C."/>
            <person name="Nixon B."/>
            <person name="Dacheux J.L."/>
            <person name="Niwa H."/>
            <person name="Sekita Y."/>
            <person name="Huang X."/>
            <person name="Stark A."/>
            <person name="Kheradpour P."/>
            <person name="Kellis M."/>
            <person name="Flicek P."/>
            <person name="Chen Y."/>
            <person name="Webber C."/>
            <person name="Hardison R."/>
            <person name="Nelson J."/>
            <person name="Hallsworth-Pepin K."/>
            <person name="Delehaunty K."/>
            <person name="Markovic C."/>
            <person name="Minx P."/>
            <person name="Feng Y."/>
            <person name="Kremitzki C."/>
            <person name="Mitreva M."/>
            <person name="Glasscock J."/>
            <person name="Wylie T."/>
            <person name="Wohldmann P."/>
            <person name="Thiru P."/>
            <person name="Nhan M.N."/>
            <person name="Pohl C.S."/>
            <person name="Smith S.M."/>
            <person name="Hou S."/>
            <person name="Nefedov M."/>
            <person name="de Jong P.J."/>
            <person name="Renfree M.B."/>
            <person name="Mardis E.R."/>
            <person name="Wilson R.K."/>
        </authorList>
    </citation>
    <scope>NUCLEOTIDE SEQUENCE [LARGE SCALE GENOMIC DNA]</scope>
    <source>
        <strain evidence="12 13">Glennie</strain>
    </source>
</reference>
<dbReference type="PRINTS" id="PR00245">
    <property type="entry name" value="OLFACTORYR"/>
</dbReference>
<keyword evidence="7 10" id="KW-0472">Membrane</keyword>
<comment type="subcellular location">
    <subcellularLocation>
        <location evidence="1">Membrane</location>
        <topology evidence="1">Multi-pass membrane protein</topology>
    </subcellularLocation>
</comment>
<dbReference type="Pfam" id="PF13853">
    <property type="entry name" value="7tm_4"/>
    <property type="match status" value="1"/>
</dbReference>
<feature type="transmembrane region" description="Helical" evidence="10">
    <location>
        <begin position="271"/>
        <end position="291"/>
    </location>
</feature>
<evidence type="ECO:0000256" key="7">
    <source>
        <dbReference type="ARBA" id="ARBA00023136"/>
    </source>
</evidence>
<evidence type="ECO:0000256" key="9">
    <source>
        <dbReference type="ARBA" id="ARBA00023224"/>
    </source>
</evidence>
<keyword evidence="2" id="KW-0716">Sensory transduction</keyword>
<keyword evidence="4" id="KW-0552">Olfaction</keyword>
<keyword evidence="3 10" id="KW-0812">Transmembrane</keyword>
<evidence type="ECO:0000259" key="11">
    <source>
        <dbReference type="PROSITE" id="PS50262"/>
    </source>
</evidence>
<evidence type="ECO:0000313" key="12">
    <source>
        <dbReference type="Ensembl" id="ENSOANP00000036294.1"/>
    </source>
</evidence>
<feature type="transmembrane region" description="Helical" evidence="10">
    <location>
        <begin position="25"/>
        <end position="46"/>
    </location>
</feature>
<dbReference type="PROSITE" id="PS50262">
    <property type="entry name" value="G_PROTEIN_RECEP_F1_2"/>
    <property type="match status" value="1"/>
</dbReference>
<feature type="transmembrane region" description="Helical" evidence="10">
    <location>
        <begin position="237"/>
        <end position="259"/>
    </location>
</feature>
<keyword evidence="9" id="KW-0807">Transducer</keyword>
<evidence type="ECO:0000256" key="3">
    <source>
        <dbReference type="ARBA" id="ARBA00022692"/>
    </source>
</evidence>
<dbReference type="Ensembl" id="ENSOANT00000071053.1">
    <property type="protein sequence ID" value="ENSOANP00000036294.1"/>
    <property type="gene ID" value="ENSOANG00000046107.1"/>
</dbReference>
<feature type="transmembrane region" description="Helical" evidence="10">
    <location>
        <begin position="100"/>
        <end position="119"/>
    </location>
</feature>
<dbReference type="InterPro" id="IPR000725">
    <property type="entry name" value="Olfact_rcpt"/>
</dbReference>
<organism evidence="12 13">
    <name type="scientific">Ornithorhynchus anatinus</name>
    <name type="common">Duckbill platypus</name>
    <dbReference type="NCBI Taxonomy" id="9258"/>
    <lineage>
        <taxon>Eukaryota</taxon>
        <taxon>Metazoa</taxon>
        <taxon>Chordata</taxon>
        <taxon>Craniata</taxon>
        <taxon>Vertebrata</taxon>
        <taxon>Euteleostomi</taxon>
        <taxon>Mammalia</taxon>
        <taxon>Monotremata</taxon>
        <taxon>Ornithorhynchidae</taxon>
        <taxon>Ornithorhynchus</taxon>
    </lineage>
</organism>
<evidence type="ECO:0000256" key="2">
    <source>
        <dbReference type="ARBA" id="ARBA00022606"/>
    </source>
</evidence>
<accession>A0A6I8N567</accession>
<evidence type="ECO:0000256" key="10">
    <source>
        <dbReference type="SAM" id="Phobius"/>
    </source>
</evidence>
<keyword evidence="6" id="KW-0297">G-protein coupled receptor</keyword>
<evidence type="ECO:0000256" key="8">
    <source>
        <dbReference type="ARBA" id="ARBA00023170"/>
    </source>
</evidence>
<dbReference type="FunFam" id="1.20.1070.10:FF:000009">
    <property type="entry name" value="Olfactory receptor"/>
    <property type="match status" value="1"/>
</dbReference>
<evidence type="ECO:0000313" key="13">
    <source>
        <dbReference type="Proteomes" id="UP000002279"/>
    </source>
</evidence>
<evidence type="ECO:0000256" key="6">
    <source>
        <dbReference type="ARBA" id="ARBA00023040"/>
    </source>
</evidence>